<feature type="transmembrane region" description="Helical" evidence="1">
    <location>
        <begin position="20"/>
        <end position="43"/>
    </location>
</feature>
<sequence length="99" mass="10305">MKQGVPISYRMAIASRAVAAILGGYAVAALATGCLALVLANWAGMARAEAVVTSTLLSFLWFALAVIWVFATDTAWRAWIGLAVPAAVLAVGWLALRSA</sequence>
<dbReference type="InterPro" id="IPR022109">
    <property type="entry name" value="DUF3649"/>
</dbReference>
<keyword evidence="1" id="KW-0812">Transmembrane</keyword>
<dbReference type="OrthoDB" id="1684279at2"/>
<proteinExistence type="predicted"/>
<keyword evidence="1" id="KW-0472">Membrane</keyword>
<dbReference type="RefSeq" id="WP_101682352.1">
    <property type="nucleotide sequence ID" value="NZ_PJRP01000006.1"/>
</dbReference>
<keyword evidence="1" id="KW-1133">Transmembrane helix</keyword>
<feature type="transmembrane region" description="Helical" evidence="1">
    <location>
        <begin position="76"/>
        <end position="96"/>
    </location>
</feature>
<name>A0A2N5CC28_9BURK</name>
<feature type="transmembrane region" description="Helical" evidence="1">
    <location>
        <begin position="50"/>
        <end position="70"/>
    </location>
</feature>
<gene>
    <name evidence="2" type="ORF">CYJ10_15435</name>
</gene>
<dbReference type="PROSITE" id="PS51257">
    <property type="entry name" value="PROKAR_LIPOPROTEIN"/>
    <property type="match status" value="1"/>
</dbReference>
<comment type="caution">
    <text evidence="2">The sequence shown here is derived from an EMBL/GenBank/DDBJ whole genome shotgun (WGS) entry which is preliminary data.</text>
</comment>
<dbReference type="Pfam" id="PF12365">
    <property type="entry name" value="DUF3649"/>
    <property type="match status" value="1"/>
</dbReference>
<reference evidence="2 3" key="1">
    <citation type="submission" date="2017-12" db="EMBL/GenBank/DDBJ databases">
        <title>Genome sequence of the active heterotrophic nitrifier-denitrifier, Cupriavidus pauculus UM1.</title>
        <authorList>
            <person name="Putonti C."/>
            <person name="Castignetti D."/>
        </authorList>
    </citation>
    <scope>NUCLEOTIDE SEQUENCE [LARGE SCALE GENOMIC DNA]</scope>
    <source>
        <strain evidence="2 3">UM1</strain>
    </source>
</reference>
<organism evidence="2 3">
    <name type="scientific">Cupriavidus pauculus</name>
    <dbReference type="NCBI Taxonomy" id="82633"/>
    <lineage>
        <taxon>Bacteria</taxon>
        <taxon>Pseudomonadati</taxon>
        <taxon>Pseudomonadota</taxon>
        <taxon>Betaproteobacteria</taxon>
        <taxon>Burkholderiales</taxon>
        <taxon>Burkholderiaceae</taxon>
        <taxon>Cupriavidus</taxon>
    </lineage>
</organism>
<dbReference type="EMBL" id="PJRP01000006">
    <property type="protein sequence ID" value="PLP99779.1"/>
    <property type="molecule type" value="Genomic_DNA"/>
</dbReference>
<dbReference type="Proteomes" id="UP000234341">
    <property type="component" value="Unassembled WGS sequence"/>
</dbReference>
<evidence type="ECO:0000313" key="3">
    <source>
        <dbReference type="Proteomes" id="UP000234341"/>
    </source>
</evidence>
<dbReference type="AlphaFoldDB" id="A0A2N5CC28"/>
<evidence type="ECO:0000256" key="1">
    <source>
        <dbReference type="SAM" id="Phobius"/>
    </source>
</evidence>
<evidence type="ECO:0000313" key="2">
    <source>
        <dbReference type="EMBL" id="PLP99779.1"/>
    </source>
</evidence>
<protein>
    <submittedName>
        <fullName evidence="2">Iron transporter</fullName>
    </submittedName>
</protein>
<accession>A0A2N5CC28</accession>